<dbReference type="HOGENOM" id="CLU_2820627_0_0_2"/>
<dbReference type="Proteomes" id="UP000014660">
    <property type="component" value="Chromosome"/>
</dbReference>
<gene>
    <name evidence="1" type="ORF">FACI_IFERC00001G0591</name>
</gene>
<protein>
    <submittedName>
        <fullName evidence="1">Uncharacterized protein</fullName>
    </submittedName>
</protein>
<sequence>MLVIAYMNTVDRLPVRRVFEIIENILSIRVSAEEIMHIVKQLSKYIGMGTIKICKKNKAGRSNAYE</sequence>
<keyword evidence="2" id="KW-1185">Reference proteome</keyword>
<name>S0ANT3_FERAC</name>
<organism evidence="1 2">
    <name type="scientific">Ferroplasma acidarmanus Fer1</name>
    <dbReference type="NCBI Taxonomy" id="333146"/>
    <lineage>
        <taxon>Archaea</taxon>
        <taxon>Methanobacteriati</taxon>
        <taxon>Thermoplasmatota</taxon>
        <taxon>Thermoplasmata</taxon>
        <taxon>Thermoplasmatales</taxon>
        <taxon>Ferroplasmaceae</taxon>
        <taxon>Ferroplasma</taxon>
    </lineage>
</organism>
<dbReference type="AlphaFoldDB" id="S0ANT3"/>
<dbReference type="KEGG" id="fac:FACI_IFERC01G0591"/>
<accession>S0ANT3</accession>
<evidence type="ECO:0000313" key="2">
    <source>
        <dbReference type="Proteomes" id="UP000014660"/>
    </source>
</evidence>
<evidence type="ECO:0000313" key="1">
    <source>
        <dbReference type="EMBL" id="AGO60571.1"/>
    </source>
</evidence>
<proteinExistence type="predicted"/>
<reference evidence="1 2" key="1">
    <citation type="journal article" date="2007" name="Proc. Natl. Acad. Sci. U.S.A.">
        <title>Genome dynamics in a natural archaeal population.</title>
        <authorList>
            <person name="Allen E.E."/>
            <person name="Tyson G.W."/>
            <person name="Whitaker R.J."/>
            <person name="Detter J.C."/>
            <person name="Richardson P.M."/>
            <person name="Banfield J.F."/>
        </authorList>
    </citation>
    <scope>NUCLEOTIDE SEQUENCE [LARGE SCALE GENOMIC DNA]</scope>
    <source>
        <strain evidence="2">fer1</strain>
    </source>
</reference>
<dbReference type="EMBL" id="CP004145">
    <property type="protein sequence ID" value="AGO60571.1"/>
    <property type="molecule type" value="Genomic_DNA"/>
</dbReference>